<dbReference type="RefSeq" id="WP_091140856.1">
    <property type="nucleotide sequence ID" value="NZ_FMVF01000003.1"/>
</dbReference>
<accession>A0A1G5CRB3</accession>
<dbReference type="Proteomes" id="UP000199354">
    <property type="component" value="Unassembled WGS sequence"/>
</dbReference>
<protein>
    <submittedName>
        <fullName evidence="4">Acetyl esterase/lipase</fullName>
    </submittedName>
</protein>
<evidence type="ECO:0000259" key="3">
    <source>
        <dbReference type="Pfam" id="PF20434"/>
    </source>
</evidence>
<dbReference type="Gene3D" id="3.40.50.1820">
    <property type="entry name" value="alpha/beta hydrolase"/>
    <property type="match status" value="1"/>
</dbReference>
<gene>
    <name evidence="4" type="ORF">SAMN02927903_00619</name>
</gene>
<dbReference type="OrthoDB" id="9777975at2"/>
<feature type="signal peptide" evidence="2">
    <location>
        <begin position="1"/>
        <end position="19"/>
    </location>
</feature>
<feature type="domain" description="BD-FAE-like" evidence="3">
    <location>
        <begin position="45"/>
        <end position="236"/>
    </location>
</feature>
<dbReference type="SUPFAM" id="SSF53474">
    <property type="entry name" value="alpha/beta-Hydrolases"/>
    <property type="match status" value="1"/>
</dbReference>
<proteinExistence type="predicted"/>
<dbReference type="EMBL" id="FMVF01000003">
    <property type="protein sequence ID" value="SCY04926.1"/>
    <property type="molecule type" value="Genomic_DNA"/>
</dbReference>
<sequence>MKKYLLLLFVGLLWNCSSSDDQNAVLPAQQLSNVSYGPDAQQVYDIDLPEGRNAATTKVIVLVHGGAWYGGSKSDMAGAVAFARLQFPYHAIVNMEYRLATAESPAYPKQIDDIVSVIAHLESGGYHISKQYGFMGVSAGAHLSMLYAYGFDPNNNVRAVCSLVGPTDFTDPAYAGSELQTTLFPYLVGASPSAELVAEVSPALRVTGSAPPTIQFAGNADPLIPISQGERLEAALDAAGVTNSRHVYDAGHGNFSFGDSQDIYGKLGTFFATHL</sequence>
<dbReference type="InterPro" id="IPR029058">
    <property type="entry name" value="AB_hydrolase_fold"/>
</dbReference>
<dbReference type="InterPro" id="IPR050300">
    <property type="entry name" value="GDXG_lipolytic_enzyme"/>
</dbReference>
<dbReference type="PANTHER" id="PTHR48081">
    <property type="entry name" value="AB HYDROLASE SUPERFAMILY PROTEIN C4A8.06C"/>
    <property type="match status" value="1"/>
</dbReference>
<evidence type="ECO:0000256" key="2">
    <source>
        <dbReference type="SAM" id="SignalP"/>
    </source>
</evidence>
<dbReference type="AlphaFoldDB" id="A0A1G5CRB3"/>
<keyword evidence="2" id="KW-0732">Signal</keyword>
<dbReference type="STRING" id="490189.SAMN02927903_00619"/>
<organism evidence="4 5">
    <name type="scientific">Flavobacterium caeni</name>
    <dbReference type="NCBI Taxonomy" id="490189"/>
    <lineage>
        <taxon>Bacteria</taxon>
        <taxon>Pseudomonadati</taxon>
        <taxon>Bacteroidota</taxon>
        <taxon>Flavobacteriia</taxon>
        <taxon>Flavobacteriales</taxon>
        <taxon>Flavobacteriaceae</taxon>
        <taxon>Flavobacterium</taxon>
    </lineage>
</organism>
<keyword evidence="5" id="KW-1185">Reference proteome</keyword>
<evidence type="ECO:0000256" key="1">
    <source>
        <dbReference type="ARBA" id="ARBA00022801"/>
    </source>
</evidence>
<dbReference type="PANTHER" id="PTHR48081:SF13">
    <property type="entry name" value="ALPHA_BETA HYDROLASE"/>
    <property type="match status" value="1"/>
</dbReference>
<feature type="chain" id="PRO_5011522800" evidence="2">
    <location>
        <begin position="20"/>
        <end position="275"/>
    </location>
</feature>
<evidence type="ECO:0000313" key="4">
    <source>
        <dbReference type="EMBL" id="SCY04926.1"/>
    </source>
</evidence>
<name>A0A1G5CRB3_9FLAO</name>
<dbReference type="GO" id="GO:0016787">
    <property type="term" value="F:hydrolase activity"/>
    <property type="evidence" value="ECO:0007669"/>
    <property type="project" value="UniProtKB-KW"/>
</dbReference>
<keyword evidence="1" id="KW-0378">Hydrolase</keyword>
<dbReference type="Pfam" id="PF20434">
    <property type="entry name" value="BD-FAE"/>
    <property type="match status" value="1"/>
</dbReference>
<evidence type="ECO:0000313" key="5">
    <source>
        <dbReference type="Proteomes" id="UP000199354"/>
    </source>
</evidence>
<dbReference type="InterPro" id="IPR049492">
    <property type="entry name" value="BD-FAE-like_dom"/>
</dbReference>
<reference evidence="4 5" key="1">
    <citation type="submission" date="2016-10" db="EMBL/GenBank/DDBJ databases">
        <authorList>
            <person name="de Groot N.N."/>
        </authorList>
    </citation>
    <scope>NUCLEOTIDE SEQUENCE [LARGE SCALE GENOMIC DNA]</scope>
    <source>
        <strain evidence="4 5">CGMCC 1.7031</strain>
    </source>
</reference>